<dbReference type="GO" id="GO:0016477">
    <property type="term" value="P:cell migration"/>
    <property type="evidence" value="ECO:0007669"/>
    <property type="project" value="TreeGrafter"/>
</dbReference>
<name>A0A2G9RMT6_AQUCT</name>
<dbReference type="PANTHER" id="PTHR45653:SF1">
    <property type="entry name" value="DEDICATOR OF CYTOKINESIS PROTEIN 1"/>
    <property type="match status" value="1"/>
</dbReference>
<dbReference type="GO" id="GO:0005886">
    <property type="term" value="C:plasma membrane"/>
    <property type="evidence" value="ECO:0007669"/>
    <property type="project" value="TreeGrafter"/>
</dbReference>
<dbReference type="GO" id="GO:0031267">
    <property type="term" value="F:small GTPase binding"/>
    <property type="evidence" value="ECO:0007669"/>
    <property type="project" value="TreeGrafter"/>
</dbReference>
<sequence length="117" mass="13550">MTTLLCSECRDILLPMMTDQLKHHLEKQEELEACCQLLSNILEVLYRKDVGPTQRHVQIIMEKLLRTVNRTVISMGRDSELIFKVASPRRPAHDCHGDFQNDFCIEVYASRPKSPPK</sequence>
<evidence type="ECO:0000313" key="2">
    <source>
        <dbReference type="EMBL" id="PIO29208.1"/>
    </source>
</evidence>
<dbReference type="GO" id="GO:0005085">
    <property type="term" value="F:guanyl-nucleotide exchange factor activity"/>
    <property type="evidence" value="ECO:0007669"/>
    <property type="project" value="InterPro"/>
</dbReference>
<dbReference type="OrthoDB" id="9057561at2759"/>
<protein>
    <recommendedName>
        <fullName evidence="1">Dedicator of cytokinesis TPR repeats region domain-containing protein</fullName>
    </recommendedName>
</protein>
<accession>A0A2G9RMT6</accession>
<proteinExistence type="predicted"/>
<dbReference type="Pfam" id="PF23554">
    <property type="entry name" value="TPR_DOCK"/>
    <property type="match status" value="1"/>
</dbReference>
<evidence type="ECO:0000259" key="1">
    <source>
        <dbReference type="Pfam" id="PF23554"/>
    </source>
</evidence>
<gene>
    <name evidence="2" type="ORF">AB205_0138690</name>
</gene>
<feature type="domain" description="Dedicator of cytokinesis TPR repeats region" evidence="1">
    <location>
        <begin position="7"/>
        <end position="83"/>
    </location>
</feature>
<dbReference type="AlphaFoldDB" id="A0A2G9RMT6"/>
<evidence type="ECO:0000313" key="3">
    <source>
        <dbReference type="Proteomes" id="UP000228934"/>
    </source>
</evidence>
<organism evidence="2 3">
    <name type="scientific">Aquarana catesbeiana</name>
    <name type="common">American bullfrog</name>
    <name type="synonym">Rana catesbeiana</name>
    <dbReference type="NCBI Taxonomy" id="8400"/>
    <lineage>
        <taxon>Eukaryota</taxon>
        <taxon>Metazoa</taxon>
        <taxon>Chordata</taxon>
        <taxon>Craniata</taxon>
        <taxon>Vertebrata</taxon>
        <taxon>Euteleostomi</taxon>
        <taxon>Amphibia</taxon>
        <taxon>Batrachia</taxon>
        <taxon>Anura</taxon>
        <taxon>Neobatrachia</taxon>
        <taxon>Ranoidea</taxon>
        <taxon>Ranidae</taxon>
        <taxon>Aquarana</taxon>
    </lineage>
</organism>
<dbReference type="Proteomes" id="UP000228934">
    <property type="component" value="Unassembled WGS sequence"/>
</dbReference>
<dbReference type="GO" id="GO:0007520">
    <property type="term" value="P:myoblast fusion"/>
    <property type="evidence" value="ECO:0007669"/>
    <property type="project" value="TreeGrafter"/>
</dbReference>
<reference evidence="3" key="1">
    <citation type="journal article" date="2017" name="Nat. Commun.">
        <title>The North American bullfrog draft genome provides insight into hormonal regulation of long noncoding RNA.</title>
        <authorList>
            <person name="Hammond S.A."/>
            <person name="Warren R.L."/>
            <person name="Vandervalk B.P."/>
            <person name="Kucuk E."/>
            <person name="Khan H."/>
            <person name="Gibb E.A."/>
            <person name="Pandoh P."/>
            <person name="Kirk H."/>
            <person name="Zhao Y."/>
            <person name="Jones M."/>
            <person name="Mungall A.J."/>
            <person name="Coope R."/>
            <person name="Pleasance S."/>
            <person name="Moore R.A."/>
            <person name="Holt R.A."/>
            <person name="Round J.M."/>
            <person name="Ohora S."/>
            <person name="Walle B.V."/>
            <person name="Veldhoen N."/>
            <person name="Helbing C.C."/>
            <person name="Birol I."/>
        </authorList>
    </citation>
    <scope>NUCLEOTIDE SEQUENCE [LARGE SCALE GENOMIC DNA]</scope>
</reference>
<dbReference type="InterPro" id="IPR056372">
    <property type="entry name" value="TPR_DOCK"/>
</dbReference>
<dbReference type="GO" id="GO:0007264">
    <property type="term" value="P:small GTPase-mediated signal transduction"/>
    <property type="evidence" value="ECO:0007669"/>
    <property type="project" value="InterPro"/>
</dbReference>
<keyword evidence="3" id="KW-1185">Reference proteome</keyword>
<dbReference type="GO" id="GO:0005737">
    <property type="term" value="C:cytoplasm"/>
    <property type="evidence" value="ECO:0007669"/>
    <property type="project" value="TreeGrafter"/>
</dbReference>
<dbReference type="EMBL" id="KV935320">
    <property type="protein sequence ID" value="PIO29208.1"/>
    <property type="molecule type" value="Genomic_DNA"/>
</dbReference>
<dbReference type="InterPro" id="IPR026791">
    <property type="entry name" value="DOCK"/>
</dbReference>
<dbReference type="PANTHER" id="PTHR45653">
    <property type="entry name" value="DEDICATOR OF CYTOKINESIS"/>
    <property type="match status" value="1"/>
</dbReference>